<evidence type="ECO:0000313" key="2">
    <source>
        <dbReference type="EMBL" id="KAF3442736.1"/>
    </source>
</evidence>
<keyword evidence="1" id="KW-0812">Transmembrane</keyword>
<dbReference type="AlphaFoldDB" id="A0A8K0GZ77"/>
<keyword evidence="3" id="KW-1185">Reference proteome</keyword>
<dbReference type="Proteomes" id="UP000796880">
    <property type="component" value="Unassembled WGS sequence"/>
</dbReference>
<protein>
    <submittedName>
        <fullName evidence="2">Uncharacterized protein</fullName>
    </submittedName>
</protein>
<sequence length="207" mass="23969">MDQEMKMGVRVLFFLLLGLVSTIYMILRSAPQIYPLTIHLHSFVFSNATSLSTQGGAMVVATEWDFELTLARNSDDLRVFFQGFESFVYYQDRRALRCAWVRPIEIEKWKRPNKLSIRLDMTSCNEELSDNQQVLKELSLRMNMEVGVTFQFGRTRIWPWLRGRSVEHSCTQVTAHHFQSVNMEDHDPGNRLVSEGGTICSIPLPVY</sequence>
<evidence type="ECO:0000256" key="1">
    <source>
        <dbReference type="SAM" id="Phobius"/>
    </source>
</evidence>
<reference evidence="2" key="1">
    <citation type="submission" date="2020-03" db="EMBL/GenBank/DDBJ databases">
        <title>A high-quality chromosome-level genome assembly of a woody plant with both climbing and erect habits, Rhamnella rubrinervis.</title>
        <authorList>
            <person name="Lu Z."/>
            <person name="Yang Y."/>
            <person name="Zhu X."/>
            <person name="Sun Y."/>
        </authorList>
    </citation>
    <scope>NUCLEOTIDE SEQUENCE</scope>
    <source>
        <strain evidence="2">BYM</strain>
        <tissue evidence="2">Leaf</tissue>
    </source>
</reference>
<proteinExistence type="predicted"/>
<dbReference type="OrthoDB" id="10287223at2759"/>
<dbReference type="EMBL" id="VOIH02000007">
    <property type="protein sequence ID" value="KAF3442736.1"/>
    <property type="molecule type" value="Genomic_DNA"/>
</dbReference>
<keyword evidence="1" id="KW-0472">Membrane</keyword>
<organism evidence="2 3">
    <name type="scientific">Rhamnella rubrinervis</name>
    <dbReference type="NCBI Taxonomy" id="2594499"/>
    <lineage>
        <taxon>Eukaryota</taxon>
        <taxon>Viridiplantae</taxon>
        <taxon>Streptophyta</taxon>
        <taxon>Embryophyta</taxon>
        <taxon>Tracheophyta</taxon>
        <taxon>Spermatophyta</taxon>
        <taxon>Magnoliopsida</taxon>
        <taxon>eudicotyledons</taxon>
        <taxon>Gunneridae</taxon>
        <taxon>Pentapetalae</taxon>
        <taxon>rosids</taxon>
        <taxon>fabids</taxon>
        <taxon>Rosales</taxon>
        <taxon>Rhamnaceae</taxon>
        <taxon>rhamnoid group</taxon>
        <taxon>Rhamneae</taxon>
        <taxon>Rhamnella</taxon>
    </lineage>
</organism>
<evidence type="ECO:0000313" key="3">
    <source>
        <dbReference type="Proteomes" id="UP000796880"/>
    </source>
</evidence>
<gene>
    <name evidence="2" type="ORF">FNV43_RR16653</name>
</gene>
<comment type="caution">
    <text evidence="2">The sequence shown here is derived from an EMBL/GenBank/DDBJ whole genome shotgun (WGS) entry which is preliminary data.</text>
</comment>
<keyword evidence="1" id="KW-1133">Transmembrane helix</keyword>
<accession>A0A8K0GZ77</accession>
<name>A0A8K0GZ77_9ROSA</name>
<feature type="transmembrane region" description="Helical" evidence="1">
    <location>
        <begin position="7"/>
        <end position="27"/>
    </location>
</feature>